<evidence type="ECO:0000313" key="2">
    <source>
        <dbReference type="Proteomes" id="UP000054560"/>
    </source>
</evidence>
<proteinExistence type="predicted"/>
<evidence type="ECO:0000313" key="1">
    <source>
        <dbReference type="EMBL" id="KNC87374.1"/>
    </source>
</evidence>
<protein>
    <submittedName>
        <fullName evidence="1">Uncharacterized protein</fullName>
    </submittedName>
</protein>
<organism evidence="1 2">
    <name type="scientific">Sphaeroforma arctica JP610</name>
    <dbReference type="NCBI Taxonomy" id="667725"/>
    <lineage>
        <taxon>Eukaryota</taxon>
        <taxon>Ichthyosporea</taxon>
        <taxon>Ichthyophonida</taxon>
        <taxon>Sphaeroforma</taxon>
    </lineage>
</organism>
<dbReference type="OrthoDB" id="331699at2759"/>
<accession>A0A0L0GER2</accession>
<gene>
    <name evidence="1" type="ORF">SARC_00515</name>
</gene>
<dbReference type="RefSeq" id="XP_014161276.1">
    <property type="nucleotide sequence ID" value="XM_014305801.1"/>
</dbReference>
<dbReference type="Proteomes" id="UP000054560">
    <property type="component" value="Unassembled WGS sequence"/>
</dbReference>
<reference evidence="1 2" key="1">
    <citation type="submission" date="2011-02" db="EMBL/GenBank/DDBJ databases">
        <title>The Genome Sequence of Sphaeroforma arctica JP610.</title>
        <authorList>
            <consortium name="The Broad Institute Genome Sequencing Platform"/>
            <person name="Russ C."/>
            <person name="Cuomo C."/>
            <person name="Young S.K."/>
            <person name="Zeng Q."/>
            <person name="Gargeya S."/>
            <person name="Alvarado L."/>
            <person name="Berlin A."/>
            <person name="Chapman S.B."/>
            <person name="Chen Z."/>
            <person name="Freedman E."/>
            <person name="Gellesch M."/>
            <person name="Goldberg J."/>
            <person name="Griggs A."/>
            <person name="Gujja S."/>
            <person name="Heilman E."/>
            <person name="Heiman D."/>
            <person name="Howarth C."/>
            <person name="Mehta T."/>
            <person name="Neiman D."/>
            <person name="Pearson M."/>
            <person name="Roberts A."/>
            <person name="Saif S."/>
            <person name="Shea T."/>
            <person name="Shenoy N."/>
            <person name="Sisk P."/>
            <person name="Stolte C."/>
            <person name="Sykes S."/>
            <person name="White J."/>
            <person name="Yandava C."/>
            <person name="Burger G."/>
            <person name="Gray M.W."/>
            <person name="Holland P.W.H."/>
            <person name="King N."/>
            <person name="Lang F.B.F."/>
            <person name="Roger A.J."/>
            <person name="Ruiz-Trillo I."/>
            <person name="Haas B."/>
            <person name="Nusbaum C."/>
            <person name="Birren B."/>
        </authorList>
    </citation>
    <scope>NUCLEOTIDE SEQUENCE [LARGE SCALE GENOMIC DNA]</scope>
    <source>
        <strain evidence="1 2">JP610</strain>
    </source>
</reference>
<dbReference type="AlphaFoldDB" id="A0A0L0GER2"/>
<name>A0A0L0GER2_9EUKA</name>
<sequence>MTTLRHPFVQAICPGYPLVHKSMLSATTRFLQPRKGLRFFCATYNRQCAKQATASESLEDYGGLRTPTTVRLWRMRNEAGDSERSGKFELLLPFGSNETFRAAYESFDGGMRFGKLMEDLDAASGNVAAEYCKEYNIKHAFRGRQ</sequence>
<dbReference type="EMBL" id="KQ241612">
    <property type="protein sequence ID" value="KNC87374.1"/>
    <property type="molecule type" value="Genomic_DNA"/>
</dbReference>
<dbReference type="GeneID" id="25901019"/>
<keyword evidence="2" id="KW-1185">Reference proteome</keyword>